<reference evidence="1 2" key="1">
    <citation type="submission" date="2007-05" db="EMBL/GenBank/DDBJ databases">
        <title>Complete sequence of Geobacter uraniireducens Rf4.</title>
        <authorList>
            <consortium name="US DOE Joint Genome Institute"/>
            <person name="Copeland A."/>
            <person name="Lucas S."/>
            <person name="Lapidus A."/>
            <person name="Barry K."/>
            <person name="Detter J.C."/>
            <person name="Glavina del Rio T."/>
            <person name="Hammon N."/>
            <person name="Israni S."/>
            <person name="Dalin E."/>
            <person name="Tice H."/>
            <person name="Pitluck S."/>
            <person name="Chertkov O."/>
            <person name="Brettin T."/>
            <person name="Bruce D."/>
            <person name="Han C."/>
            <person name="Schmutz J."/>
            <person name="Larimer F."/>
            <person name="Land M."/>
            <person name="Hauser L."/>
            <person name="Kyrpides N."/>
            <person name="Mikhailova N."/>
            <person name="Shelobolina E."/>
            <person name="Aklujkar M."/>
            <person name="Lovley D."/>
            <person name="Richardson P."/>
        </authorList>
    </citation>
    <scope>NUCLEOTIDE SEQUENCE [LARGE SCALE GENOMIC DNA]</scope>
    <source>
        <strain evidence="1 2">Rf4</strain>
    </source>
</reference>
<dbReference type="KEGG" id="gur:Gura_1012"/>
<keyword evidence="2" id="KW-1185">Reference proteome</keyword>
<dbReference type="AlphaFoldDB" id="A5GB24"/>
<gene>
    <name evidence="1" type="ordered locus">Gura_1012</name>
</gene>
<name>A5GB24_GEOUR</name>
<dbReference type="STRING" id="351605.Gura_1012"/>
<evidence type="ECO:0008006" key="3">
    <source>
        <dbReference type="Google" id="ProtNLM"/>
    </source>
</evidence>
<proteinExistence type="predicted"/>
<dbReference type="OrthoDB" id="8263792at2"/>
<dbReference type="EMBL" id="CP000698">
    <property type="protein sequence ID" value="ABQ25218.1"/>
    <property type="molecule type" value="Genomic_DNA"/>
</dbReference>
<dbReference type="Proteomes" id="UP000006695">
    <property type="component" value="Chromosome"/>
</dbReference>
<protein>
    <recommendedName>
        <fullName evidence="3">Wadjet protein JetD C-terminal domain-containing protein</fullName>
    </recommendedName>
</protein>
<evidence type="ECO:0000313" key="2">
    <source>
        <dbReference type="Proteomes" id="UP000006695"/>
    </source>
</evidence>
<organism evidence="1 2">
    <name type="scientific">Geotalea uraniireducens (strain Rf4)</name>
    <name type="common">Geobacter uraniireducens</name>
    <dbReference type="NCBI Taxonomy" id="351605"/>
    <lineage>
        <taxon>Bacteria</taxon>
        <taxon>Pseudomonadati</taxon>
        <taxon>Thermodesulfobacteriota</taxon>
        <taxon>Desulfuromonadia</taxon>
        <taxon>Geobacterales</taxon>
        <taxon>Geobacteraceae</taxon>
        <taxon>Geotalea</taxon>
    </lineage>
</organism>
<dbReference type="RefSeq" id="WP_011937942.1">
    <property type="nucleotide sequence ID" value="NC_009483.1"/>
</dbReference>
<evidence type="ECO:0000313" key="1">
    <source>
        <dbReference type="EMBL" id="ABQ25218.1"/>
    </source>
</evidence>
<accession>A5GB24</accession>
<sequence>MQRPETGRLLEALPYGKTMLDKIWMILSEVATVPPGEQRTLLRSMLDAIKDAEFIEFPRMTTSWDRSALPHLPKWINRPRTKVVRQYAEHVIWSPELSFLSSKKELADSPWLKIDKWLKETRNFIRDSVPVRERSLEIFGDEKMLDALIGAQAFKSSLITLDALSCYYVPEPAAWERGPLGSEKLPGVCIENSTTYDVVKRFNREAGIWGFVVYGRGNGFASVVEGILPIMEEFGHSRILYFGDADHEGLEIAARGARKFSAAGRELELEVRLYRLILECGKFAESKTGGVLSPGATDLIRKADLNELPGIFLQHLRVSQEWAGYRRLKRY</sequence>
<dbReference type="HOGENOM" id="CLU_062230_0_0_7"/>